<dbReference type="AlphaFoldDB" id="A0A0S4N353"/>
<keyword evidence="5" id="KW-1185">Reference proteome</keyword>
<evidence type="ECO:0000256" key="1">
    <source>
        <dbReference type="ARBA" id="ARBA00004442"/>
    </source>
</evidence>
<dbReference type="RefSeq" id="WP_140944775.1">
    <property type="nucleotide sequence ID" value="NZ_FAOO01000006.1"/>
</dbReference>
<evidence type="ECO:0000256" key="3">
    <source>
        <dbReference type="ARBA" id="ARBA00023237"/>
    </source>
</evidence>
<dbReference type="OrthoDB" id="9812454at2"/>
<protein>
    <submittedName>
        <fullName evidence="4">Putative porin</fullName>
    </submittedName>
</protein>
<dbReference type="Gene3D" id="2.40.170.20">
    <property type="entry name" value="TonB-dependent receptor, beta-barrel domain"/>
    <property type="match status" value="1"/>
</dbReference>
<dbReference type="SUPFAM" id="SSF56935">
    <property type="entry name" value="Porins"/>
    <property type="match status" value="1"/>
</dbReference>
<sequence length="601" mass="69299">MQVLFLMFLLLSQSLISQTKTDTTKFFSTFIIGRIGLGRELNLGLFEMMDYKFATDILTLKFGAFSNELGENGKPVNLNFNFMDMRGCQFFLNGRTLNGYIYPYQFLNMVPVDNVYLIELIDDFNASMFQNASSSVVNFSFKNIFTPRPITRIRYVEDAYDLIVTDGSFTHNFRRDLNFAVGFRRGTSAGRFLNSQYDSWNIFGNVFWKPLRNMSFSLLNIYTRTKTALNGGIYVQNPSNIGDETLYNERLAPVVDSVANLAIERNDLTLVSNYMVDSLLNASLIVYHTFQTDEFLSKRVSVERNSSLYGFKLNFSKQVRLFNLNAGLEIQRNGLIIPSSGFRKEIFLFSSSLELEGNFQSLKPSLFVKVDDVNGQFLVNYGAGFGNNFKNFKFKGGFSLSYRVPTLIEQSVTGLSEAERHRIYEISAEYETKGVILSFKVQNRSISNGIIFHDSTFYIANLRRTFLQINSIFKIWKFGIDLKQSVSLNKITRPYPRYFLTGEIYFEGRLTRTLDLKTGARFKSSAEFWGYKFINRDFIFAESDIKLKRFTVLDLFLSGRIKNAVIFLTLANVTNVKYMTALFYPMQDRSLRFGVVWNFFD</sequence>
<dbReference type="InterPro" id="IPR025631">
    <property type="entry name" value="Porin_10"/>
</dbReference>
<dbReference type="Pfam" id="PF14121">
    <property type="entry name" value="Porin_10"/>
    <property type="match status" value="1"/>
</dbReference>
<evidence type="ECO:0000313" key="4">
    <source>
        <dbReference type="EMBL" id="CUU04575.1"/>
    </source>
</evidence>
<evidence type="ECO:0000256" key="2">
    <source>
        <dbReference type="ARBA" id="ARBA00023136"/>
    </source>
</evidence>
<keyword evidence="2" id="KW-0472">Membrane</keyword>
<keyword evidence="3" id="KW-0998">Cell outer membrane</keyword>
<comment type="subcellular location">
    <subcellularLocation>
        <location evidence="1">Cell outer membrane</location>
    </subcellularLocation>
</comment>
<dbReference type="GO" id="GO:0009279">
    <property type="term" value="C:cell outer membrane"/>
    <property type="evidence" value="ECO:0007669"/>
    <property type="project" value="UniProtKB-SubCell"/>
</dbReference>
<reference evidence="5" key="1">
    <citation type="submission" date="2015-11" db="EMBL/GenBank/DDBJ databases">
        <authorList>
            <person name="Varghese N."/>
        </authorList>
    </citation>
    <scope>NUCLEOTIDE SEQUENCE [LARGE SCALE GENOMIC DNA]</scope>
</reference>
<accession>A0A0S4N353</accession>
<dbReference type="EMBL" id="FAOO01000006">
    <property type="protein sequence ID" value="CUU04575.1"/>
    <property type="molecule type" value="Genomic_DNA"/>
</dbReference>
<gene>
    <name evidence="4" type="ORF">JGI1_01013</name>
</gene>
<proteinExistence type="predicted"/>
<dbReference type="Proteomes" id="UP000320623">
    <property type="component" value="Unassembled WGS sequence"/>
</dbReference>
<name>A0A0S4N353_9BACT</name>
<dbReference type="STRING" id="1643428.GCA_001442855_00989"/>
<organism evidence="4 5">
    <name type="scientific">Candidatus Thermokryptus mobilis</name>
    <dbReference type="NCBI Taxonomy" id="1643428"/>
    <lineage>
        <taxon>Bacteria</taxon>
        <taxon>Pseudomonadati</taxon>
        <taxon>Candidatus Kryptoniota</taxon>
        <taxon>Candidatus Thermokryptus</taxon>
    </lineage>
</organism>
<dbReference type="InterPro" id="IPR036942">
    <property type="entry name" value="Beta-barrel_TonB_sf"/>
</dbReference>
<evidence type="ECO:0000313" key="5">
    <source>
        <dbReference type="Proteomes" id="UP000320623"/>
    </source>
</evidence>